<dbReference type="SMART" id="SM00054">
    <property type="entry name" value="EFh"/>
    <property type="match status" value="4"/>
</dbReference>
<feature type="region of interest" description="Disordered" evidence="4">
    <location>
        <begin position="87"/>
        <end position="111"/>
    </location>
</feature>
<sequence>MGPPLIASSTLVLRETLLGALKARLENDKLLKIHASDFHTAVEQLGLNFGSRDVDDIMVLCKIGEDGYIDFTGFDQHCKDARSLARTAVTKKPKRGQSSSSSTPIQPLRPSDAHNMMAEAENQTKIVRVQEKRIKSFFEDFDDGTDSTATFRANLESLGLKITTDLDALLRRSECCDTPFGEVLRTLCVPDHGVAPFDEFGIPLSSGKARPRAQVNNEFGIARKRTAPHRATSLLAESTADSERRQIGARGSGSRKGKFFSDSSQIAGTLDQGANKTLHSTSKMQMLEGLGEAHTAATGVNCEQKMLKQQIFSLVRKMDAGEISATIFQDKLFTMGFEIPTTVLQLLKNYDSCGKVNFKEFIRAFERYFDSRAGESTATPQKLEAIKADLKRALLAQGASSVANLAKTFREMDEDGSKNLSLSEFKKGILGFGLDLDPNDVRLLFNSFDKNGDGQLSYTEFMSVVRGELPPQRLRLIRQAFQVLDKTGTQTIDLEDVKMIYDPSHHPDVQSGSMSPDECLMQFLDTFDSHDHDGHVTFDEFLDYYSNVSASVDDDDTFDRMLRTEWNLDEMPPPPPSYSRGRSGNLVAKPMAGQTHGDILNWKQQPSNLEQRASKAVRSGHRHYVAPDAHGASKMNVTNWSGCEEEGARALDEEFGSLVGHKSRSNRAQEKNISVTSWERHQKSVAPPKKKKFLEDDVWSPSGKSKAGANNKALYGRPSPFGTDDTGQKTETVPRGSKKNIKSLAELMG</sequence>
<evidence type="ECO:0000256" key="4">
    <source>
        <dbReference type="SAM" id="MobiDB-lite"/>
    </source>
</evidence>
<dbReference type="SUPFAM" id="SSF47473">
    <property type="entry name" value="EF-hand"/>
    <property type="match status" value="2"/>
</dbReference>
<protein>
    <recommendedName>
        <fullName evidence="5">EF-hand domain-containing protein</fullName>
    </recommendedName>
</protein>
<dbReference type="EMBL" id="BRYA01000015">
    <property type="protein sequence ID" value="GMI32066.1"/>
    <property type="molecule type" value="Genomic_DNA"/>
</dbReference>
<dbReference type="OrthoDB" id="444540at2759"/>
<dbReference type="PANTHER" id="PTHR34524:SF6">
    <property type="entry name" value="CALCYPHOSINE LIKE"/>
    <property type="match status" value="1"/>
</dbReference>
<organism evidence="6 7">
    <name type="scientific">Triparma columacea</name>
    <dbReference type="NCBI Taxonomy" id="722753"/>
    <lineage>
        <taxon>Eukaryota</taxon>
        <taxon>Sar</taxon>
        <taxon>Stramenopiles</taxon>
        <taxon>Ochrophyta</taxon>
        <taxon>Bolidophyceae</taxon>
        <taxon>Parmales</taxon>
        <taxon>Triparmaceae</taxon>
        <taxon>Triparma</taxon>
    </lineage>
</organism>
<dbReference type="Gene3D" id="1.10.238.10">
    <property type="entry name" value="EF-hand"/>
    <property type="match status" value="3"/>
</dbReference>
<reference evidence="7" key="1">
    <citation type="journal article" date="2023" name="Commun. Biol.">
        <title>Genome analysis of Parmales, the sister group of diatoms, reveals the evolutionary specialization of diatoms from phago-mixotrophs to photoautotrophs.</title>
        <authorList>
            <person name="Ban H."/>
            <person name="Sato S."/>
            <person name="Yoshikawa S."/>
            <person name="Yamada K."/>
            <person name="Nakamura Y."/>
            <person name="Ichinomiya M."/>
            <person name="Sato N."/>
            <person name="Blanc-Mathieu R."/>
            <person name="Endo H."/>
            <person name="Kuwata A."/>
            <person name="Ogata H."/>
        </authorList>
    </citation>
    <scope>NUCLEOTIDE SEQUENCE [LARGE SCALE GENOMIC DNA]</scope>
</reference>
<dbReference type="InterPro" id="IPR051581">
    <property type="entry name" value="Ca-bind"/>
</dbReference>
<feature type="domain" description="EF-hand" evidence="5">
    <location>
        <begin position="472"/>
        <end position="507"/>
    </location>
</feature>
<feature type="region of interest" description="Disordered" evidence="4">
    <location>
        <begin position="237"/>
        <end position="261"/>
    </location>
</feature>
<dbReference type="Pfam" id="PF13499">
    <property type="entry name" value="EF-hand_7"/>
    <property type="match status" value="2"/>
</dbReference>
<keyword evidence="2" id="KW-0677">Repeat</keyword>
<keyword evidence="7" id="KW-1185">Reference proteome</keyword>
<feature type="domain" description="EF-hand" evidence="5">
    <location>
        <begin position="400"/>
        <end position="435"/>
    </location>
</feature>
<dbReference type="InterPro" id="IPR011992">
    <property type="entry name" value="EF-hand-dom_pair"/>
</dbReference>
<comment type="caution">
    <text evidence="6">The sequence shown here is derived from an EMBL/GenBank/DDBJ whole genome shotgun (WGS) entry which is preliminary data.</text>
</comment>
<evidence type="ECO:0000256" key="2">
    <source>
        <dbReference type="ARBA" id="ARBA00022737"/>
    </source>
</evidence>
<feature type="region of interest" description="Disordered" evidence="4">
    <location>
        <begin position="661"/>
        <end position="749"/>
    </location>
</feature>
<gene>
    <name evidence="6" type="ORF">TrCOL_g9162</name>
</gene>
<keyword evidence="3" id="KW-0106">Calcium</keyword>
<evidence type="ECO:0000313" key="7">
    <source>
        <dbReference type="Proteomes" id="UP001165065"/>
    </source>
</evidence>
<dbReference type="Proteomes" id="UP001165065">
    <property type="component" value="Unassembled WGS sequence"/>
</dbReference>
<dbReference type="PROSITE" id="PS50222">
    <property type="entry name" value="EF_HAND_2"/>
    <property type="match status" value="4"/>
</dbReference>
<feature type="domain" description="EF-hand" evidence="5">
    <location>
        <begin position="436"/>
        <end position="471"/>
    </location>
</feature>
<dbReference type="PANTHER" id="PTHR34524">
    <property type="entry name" value="CALCYPHOSIN"/>
    <property type="match status" value="1"/>
</dbReference>
<dbReference type="PROSITE" id="PS00018">
    <property type="entry name" value="EF_HAND_1"/>
    <property type="match status" value="2"/>
</dbReference>
<dbReference type="AlphaFoldDB" id="A0A9W7G4F0"/>
<dbReference type="GO" id="GO:0005509">
    <property type="term" value="F:calcium ion binding"/>
    <property type="evidence" value="ECO:0007669"/>
    <property type="project" value="InterPro"/>
</dbReference>
<proteinExistence type="predicted"/>
<name>A0A9W7G4F0_9STRA</name>
<feature type="compositionally biased region" description="Polar residues" evidence="4">
    <location>
        <begin position="96"/>
        <end position="105"/>
    </location>
</feature>
<evidence type="ECO:0000259" key="5">
    <source>
        <dbReference type="PROSITE" id="PS50222"/>
    </source>
</evidence>
<feature type="domain" description="EF-hand" evidence="5">
    <location>
        <begin position="515"/>
        <end position="551"/>
    </location>
</feature>
<dbReference type="CDD" id="cd15898">
    <property type="entry name" value="EFh_PI-PLC"/>
    <property type="match status" value="1"/>
</dbReference>
<dbReference type="InterPro" id="IPR018247">
    <property type="entry name" value="EF_Hand_1_Ca_BS"/>
</dbReference>
<evidence type="ECO:0000256" key="3">
    <source>
        <dbReference type="ARBA" id="ARBA00022837"/>
    </source>
</evidence>
<evidence type="ECO:0000256" key="1">
    <source>
        <dbReference type="ARBA" id="ARBA00022723"/>
    </source>
</evidence>
<evidence type="ECO:0000313" key="6">
    <source>
        <dbReference type="EMBL" id="GMI32066.1"/>
    </source>
</evidence>
<accession>A0A9W7G4F0</accession>
<dbReference type="InterPro" id="IPR002048">
    <property type="entry name" value="EF_hand_dom"/>
</dbReference>
<keyword evidence="1" id="KW-0479">Metal-binding</keyword>